<feature type="non-terminal residue" evidence="2">
    <location>
        <position position="1"/>
    </location>
</feature>
<evidence type="ECO:0000256" key="1">
    <source>
        <dbReference type="SAM" id="SignalP"/>
    </source>
</evidence>
<organism evidence="2">
    <name type="scientific">Amblyomma cajennense</name>
    <name type="common">Cayenne tick</name>
    <name type="synonym">Acarus cajennensis</name>
    <dbReference type="NCBI Taxonomy" id="34607"/>
    <lineage>
        <taxon>Eukaryota</taxon>
        <taxon>Metazoa</taxon>
        <taxon>Ecdysozoa</taxon>
        <taxon>Arthropoda</taxon>
        <taxon>Chelicerata</taxon>
        <taxon>Arachnida</taxon>
        <taxon>Acari</taxon>
        <taxon>Parasitiformes</taxon>
        <taxon>Ixodida</taxon>
        <taxon>Ixodoidea</taxon>
        <taxon>Ixodidae</taxon>
        <taxon>Amblyomminae</taxon>
        <taxon>Amblyomma</taxon>
    </lineage>
</organism>
<keyword evidence="1" id="KW-0732">Signal</keyword>
<feature type="chain" id="PRO_5001519586" evidence="1">
    <location>
        <begin position="18"/>
        <end position="69"/>
    </location>
</feature>
<name>A0A023FB71_AMBCJ</name>
<dbReference type="EMBL" id="GBBK01005755">
    <property type="protein sequence ID" value="JAC18727.1"/>
    <property type="molecule type" value="mRNA"/>
</dbReference>
<evidence type="ECO:0000313" key="2">
    <source>
        <dbReference type="EMBL" id="JAC18727.1"/>
    </source>
</evidence>
<feature type="signal peptide" evidence="1">
    <location>
        <begin position="1"/>
        <end position="17"/>
    </location>
</feature>
<protein>
    <submittedName>
        <fullName evidence="2">Putative secreted protein</fullName>
    </submittedName>
</protein>
<accession>A0A023FB71</accession>
<sequence>LTAYVLMSFWWLSTVLQQIHKCRFSSSQSERCTILDQFVCEPLRFVMKGLGVWLNDYISSPGLPDNDVN</sequence>
<reference evidence="2" key="1">
    <citation type="submission" date="2014-03" db="EMBL/GenBank/DDBJ databases">
        <title>The sialotranscriptome of Amblyomma triste, Amblyomma parvum and Amblyomma cajennense ticks, uncovered by 454-based RNA-seq.</title>
        <authorList>
            <person name="Garcia G.R."/>
            <person name="Gardinassi L.G."/>
            <person name="Ribeiro J.M."/>
            <person name="Anatriello E."/>
            <person name="Ferreira B.R."/>
            <person name="Moreira H.N."/>
            <person name="Mafra C."/>
            <person name="Olegario M.M."/>
            <person name="Szabo P.J."/>
            <person name="Miranda-Santos I.K."/>
            <person name="Maruyama S.R."/>
        </authorList>
    </citation>
    <scope>NUCLEOTIDE SEQUENCE</scope>
    <source>
        <strain evidence="2">Uberlandia</strain>
        <tissue evidence="2">Salivary glands</tissue>
    </source>
</reference>
<proteinExistence type="evidence at transcript level"/>
<dbReference type="AlphaFoldDB" id="A0A023FB71"/>